<accession>A0A564YRI6</accession>
<gene>
    <name evidence="1" type="ORF">WMSIL1_LOCUS8378</name>
</gene>
<reference evidence="1 2" key="1">
    <citation type="submission" date="2019-07" db="EMBL/GenBank/DDBJ databases">
        <authorList>
            <person name="Jastrzebski P J."/>
            <person name="Paukszto L."/>
            <person name="Jastrzebski P J."/>
        </authorList>
    </citation>
    <scope>NUCLEOTIDE SEQUENCE [LARGE SCALE GENOMIC DNA]</scope>
    <source>
        <strain evidence="1 2">WMS-il1</strain>
    </source>
</reference>
<organism evidence="1 2">
    <name type="scientific">Hymenolepis diminuta</name>
    <name type="common">Rat tapeworm</name>
    <dbReference type="NCBI Taxonomy" id="6216"/>
    <lineage>
        <taxon>Eukaryota</taxon>
        <taxon>Metazoa</taxon>
        <taxon>Spiralia</taxon>
        <taxon>Lophotrochozoa</taxon>
        <taxon>Platyhelminthes</taxon>
        <taxon>Cestoda</taxon>
        <taxon>Eucestoda</taxon>
        <taxon>Cyclophyllidea</taxon>
        <taxon>Hymenolepididae</taxon>
        <taxon>Hymenolepis</taxon>
    </lineage>
</organism>
<dbReference type="Proteomes" id="UP000321570">
    <property type="component" value="Unassembled WGS sequence"/>
</dbReference>
<name>A0A564YRI6_HYMDI</name>
<evidence type="ECO:0000313" key="1">
    <source>
        <dbReference type="EMBL" id="VUZ49164.1"/>
    </source>
</evidence>
<proteinExistence type="predicted"/>
<keyword evidence="2" id="KW-1185">Reference proteome</keyword>
<protein>
    <submittedName>
        <fullName evidence="1">Uncharacterized protein</fullName>
    </submittedName>
</protein>
<dbReference type="EMBL" id="CABIJS010000322">
    <property type="protein sequence ID" value="VUZ49164.1"/>
    <property type="molecule type" value="Genomic_DNA"/>
</dbReference>
<evidence type="ECO:0000313" key="2">
    <source>
        <dbReference type="Proteomes" id="UP000321570"/>
    </source>
</evidence>
<dbReference type="AlphaFoldDB" id="A0A564YRI6"/>
<sequence length="69" mass="7240">MFESLSTEIKILSAKIATKMSPDVSNASTTTASLNSKNSTQSPVIFVFPKILPTATLVLAPIMTGSCAH</sequence>